<evidence type="ECO:0000313" key="2">
    <source>
        <dbReference type="Proteomes" id="UP000297229"/>
    </source>
</evidence>
<dbReference type="SUPFAM" id="SSF54695">
    <property type="entry name" value="POZ domain"/>
    <property type="match status" value="1"/>
</dbReference>
<evidence type="ECO:0008006" key="3">
    <source>
        <dbReference type="Google" id="ProtNLM"/>
    </source>
</evidence>
<comment type="caution">
    <text evidence="1">The sequence shown here is derived from an EMBL/GenBank/DDBJ whole genome shotgun (WGS) entry which is preliminary data.</text>
</comment>
<evidence type="ECO:0000313" key="1">
    <source>
        <dbReference type="EMBL" id="TGO78145.1"/>
    </source>
</evidence>
<protein>
    <recommendedName>
        <fullName evidence="3">BTB domain-containing protein</fullName>
    </recommendedName>
</protein>
<reference evidence="1 2" key="1">
    <citation type="submission" date="2017-12" db="EMBL/GenBank/DDBJ databases">
        <title>Comparative genomics of Botrytis spp.</title>
        <authorList>
            <person name="Valero-Jimenez C.A."/>
            <person name="Tapia P."/>
            <person name="Veloso J."/>
            <person name="Silva-Moreno E."/>
            <person name="Staats M."/>
            <person name="Valdes J.H."/>
            <person name="Van Kan J.A.L."/>
        </authorList>
    </citation>
    <scope>NUCLEOTIDE SEQUENCE [LARGE SCALE GENOMIC DNA]</scope>
    <source>
        <strain evidence="1 2">Be9601</strain>
    </source>
</reference>
<dbReference type="AlphaFoldDB" id="A0A4Z1JWY3"/>
<dbReference type="EMBL" id="PQXM01000077">
    <property type="protein sequence ID" value="TGO78145.1"/>
    <property type="molecule type" value="Genomic_DNA"/>
</dbReference>
<dbReference type="OrthoDB" id="3552140at2759"/>
<keyword evidence="2" id="KW-1185">Reference proteome</keyword>
<dbReference type="Proteomes" id="UP000297229">
    <property type="component" value="Unassembled WGS sequence"/>
</dbReference>
<accession>A0A4Z1JWY3</accession>
<gene>
    <name evidence="1" type="ORF">BELL_0077g00150</name>
</gene>
<proteinExistence type="predicted"/>
<name>A0A4Z1JWY3_9HELO</name>
<organism evidence="1 2">
    <name type="scientific">Botrytis elliptica</name>
    <dbReference type="NCBI Taxonomy" id="278938"/>
    <lineage>
        <taxon>Eukaryota</taxon>
        <taxon>Fungi</taxon>
        <taxon>Dikarya</taxon>
        <taxon>Ascomycota</taxon>
        <taxon>Pezizomycotina</taxon>
        <taxon>Leotiomycetes</taxon>
        <taxon>Helotiales</taxon>
        <taxon>Sclerotiniaceae</taxon>
        <taxon>Botrytis</taxon>
    </lineage>
</organism>
<sequence>MMSEQTSPPPPDWPKRPILDYTKDDDHISICLGNGPPEAPNNIVYQVSRLRLAYYSPRFRKLSDEDVSSRGFGFCEISKFWGDKPDIFGHIVQYVNTGSIIIPTHVAHNTLLSACNECSPSSIEKRYKAGLSLSTLVHIWYLAEFLMMPHCQNVTIDHIYRLLCHIATHSRWDEWFYDDSTLIINEFIDALQIAVTAESTMAGGINQVLLLLEEFLACHSTYHRWTREQKDLVPRSVLEGAMFVVRERSAEQRRLTNEPPEDIREATVRIVGEFFVHDNVDKGCSFHDLSVDFDFDDISGPHWE</sequence>
<dbReference type="InterPro" id="IPR011333">
    <property type="entry name" value="SKP1/BTB/POZ_sf"/>
</dbReference>